<reference evidence="1 2" key="1">
    <citation type="submission" date="2024-08" db="EMBL/GenBank/DDBJ databases">
        <authorList>
            <person name="Ishaq N."/>
        </authorList>
    </citation>
    <scope>NUCLEOTIDE SEQUENCE [LARGE SCALE GENOMIC DNA]</scope>
    <source>
        <strain evidence="1 2">DSM 18651</strain>
    </source>
</reference>
<proteinExistence type="predicted"/>
<keyword evidence="2" id="KW-1185">Reference proteome</keyword>
<protein>
    <submittedName>
        <fullName evidence="1">IS256 family transposase</fullName>
    </submittedName>
</protein>
<comment type="caution">
    <text evidence="1">The sequence shown here is derived from an EMBL/GenBank/DDBJ whole genome shotgun (WGS) entry which is preliminary data.</text>
</comment>
<dbReference type="EMBL" id="JBGMEK010000047">
    <property type="protein sequence ID" value="MFA0812574.1"/>
    <property type="molecule type" value="Genomic_DNA"/>
</dbReference>
<organism evidence="1 2">
    <name type="scientific">Microbulbifer epialgicus</name>
    <dbReference type="NCBI Taxonomy" id="393907"/>
    <lineage>
        <taxon>Bacteria</taxon>
        <taxon>Pseudomonadati</taxon>
        <taxon>Pseudomonadota</taxon>
        <taxon>Gammaproteobacteria</taxon>
        <taxon>Cellvibrionales</taxon>
        <taxon>Microbulbiferaceae</taxon>
        <taxon>Microbulbifer</taxon>
    </lineage>
</organism>
<evidence type="ECO:0000313" key="1">
    <source>
        <dbReference type="EMBL" id="MFA0812574.1"/>
    </source>
</evidence>
<sequence>GMLHMLFKLGMCAEERWRKLRGFNYLAKVITGVKFTDGEEATTTDQSAA</sequence>
<name>A0ABV4P3L7_9GAMM</name>
<evidence type="ECO:0000313" key="2">
    <source>
        <dbReference type="Proteomes" id="UP001569428"/>
    </source>
</evidence>
<feature type="non-terminal residue" evidence="1">
    <location>
        <position position="1"/>
    </location>
</feature>
<accession>A0ABV4P3L7</accession>
<dbReference type="Proteomes" id="UP001569428">
    <property type="component" value="Unassembled WGS sequence"/>
</dbReference>
<gene>
    <name evidence="1" type="ORF">ACCI49_16800</name>
</gene>